<feature type="coiled-coil region" evidence="1">
    <location>
        <begin position="238"/>
        <end position="297"/>
    </location>
</feature>
<dbReference type="HOGENOM" id="CLU_004508_0_0_3"/>
<dbReference type="Gene3D" id="3.30.70.270">
    <property type="match status" value="1"/>
</dbReference>
<dbReference type="Gene3D" id="3.20.20.450">
    <property type="entry name" value="EAL domain"/>
    <property type="match status" value="1"/>
</dbReference>
<dbReference type="PROSITE" id="PS50113">
    <property type="entry name" value="PAC"/>
    <property type="match status" value="5"/>
</dbReference>
<dbReference type="CDD" id="cd00130">
    <property type="entry name" value="PAS"/>
    <property type="match status" value="7"/>
</dbReference>
<feature type="signal peptide" evidence="2">
    <location>
        <begin position="1"/>
        <end position="28"/>
    </location>
</feature>
<dbReference type="SUPFAM" id="SSF55073">
    <property type="entry name" value="Nucleotide cyclase"/>
    <property type="match status" value="1"/>
</dbReference>
<feature type="domain" description="EAL" evidence="5">
    <location>
        <begin position="1216"/>
        <end position="1471"/>
    </location>
</feature>
<dbReference type="InterPro" id="IPR000700">
    <property type="entry name" value="PAS-assoc_C"/>
</dbReference>
<feature type="domain" description="PAS" evidence="3">
    <location>
        <begin position="790"/>
        <end position="864"/>
    </location>
</feature>
<dbReference type="eggNOG" id="COG5001">
    <property type="taxonomic scope" value="Bacteria"/>
</dbReference>
<dbReference type="Proteomes" id="UP000002384">
    <property type="component" value="Chromosome"/>
</dbReference>
<dbReference type="PANTHER" id="PTHR44757">
    <property type="entry name" value="DIGUANYLATE CYCLASE DGCP"/>
    <property type="match status" value="1"/>
</dbReference>
<dbReference type="InterPro" id="IPR013767">
    <property type="entry name" value="PAS_fold"/>
</dbReference>
<feature type="domain" description="PAC" evidence="4">
    <location>
        <begin position="202"/>
        <end position="254"/>
    </location>
</feature>
<gene>
    <name evidence="7" type="ordered locus">PCC7424_0596</name>
</gene>
<dbReference type="KEGG" id="cyc:PCC7424_0596"/>
<evidence type="ECO:0000259" key="6">
    <source>
        <dbReference type="PROSITE" id="PS50887"/>
    </source>
</evidence>
<dbReference type="InterPro" id="IPR001633">
    <property type="entry name" value="EAL_dom"/>
</dbReference>
<dbReference type="Gene3D" id="3.30.450.20">
    <property type="entry name" value="PAS domain"/>
    <property type="match status" value="7"/>
</dbReference>
<dbReference type="InterPro" id="IPR052155">
    <property type="entry name" value="Biofilm_reg_signaling"/>
</dbReference>
<evidence type="ECO:0000256" key="2">
    <source>
        <dbReference type="SAM" id="SignalP"/>
    </source>
</evidence>
<dbReference type="InterPro" id="IPR000014">
    <property type="entry name" value="PAS"/>
</dbReference>
<proteinExistence type="predicted"/>
<keyword evidence="1" id="KW-0175">Coiled coil</keyword>
<dbReference type="PROSITE" id="PS50112">
    <property type="entry name" value="PAS"/>
    <property type="match status" value="5"/>
</dbReference>
<dbReference type="GO" id="GO:0006355">
    <property type="term" value="P:regulation of DNA-templated transcription"/>
    <property type="evidence" value="ECO:0007669"/>
    <property type="project" value="InterPro"/>
</dbReference>
<keyword evidence="2" id="KW-0732">Signal</keyword>
<dbReference type="PANTHER" id="PTHR44757:SF2">
    <property type="entry name" value="BIOFILM ARCHITECTURE MAINTENANCE PROTEIN MBAA"/>
    <property type="match status" value="1"/>
</dbReference>
<keyword evidence="8" id="KW-1185">Reference proteome</keyword>
<dbReference type="NCBIfam" id="TIGR00254">
    <property type="entry name" value="GGDEF"/>
    <property type="match status" value="1"/>
</dbReference>
<name>B7KEN2_GLOC7</name>
<dbReference type="PROSITE" id="PS50887">
    <property type="entry name" value="GGDEF"/>
    <property type="match status" value="1"/>
</dbReference>
<dbReference type="Pfam" id="PF13426">
    <property type="entry name" value="PAS_9"/>
    <property type="match status" value="2"/>
</dbReference>
<organism evidence="7 8">
    <name type="scientific">Gloeothece citriformis (strain PCC 7424)</name>
    <name type="common">Cyanothece sp. (strain PCC 7424)</name>
    <dbReference type="NCBI Taxonomy" id="65393"/>
    <lineage>
        <taxon>Bacteria</taxon>
        <taxon>Bacillati</taxon>
        <taxon>Cyanobacteriota</taxon>
        <taxon>Cyanophyceae</taxon>
        <taxon>Oscillatoriophycideae</taxon>
        <taxon>Chroococcales</taxon>
        <taxon>Aphanothecaceae</taxon>
        <taxon>Gloeothece</taxon>
        <taxon>Gloeothece citriformis</taxon>
    </lineage>
</organism>
<dbReference type="InterPro" id="IPR013656">
    <property type="entry name" value="PAS_4"/>
</dbReference>
<protein>
    <submittedName>
        <fullName evidence="7">Diguanylate cyclase/phosphodiesterase with PAS/PAC sensor(S)</fullName>
    </submittedName>
</protein>
<dbReference type="OrthoDB" id="425396at2"/>
<feature type="domain" description="PAC" evidence="4">
    <location>
        <begin position="360"/>
        <end position="411"/>
    </location>
</feature>
<dbReference type="SUPFAM" id="SSF141868">
    <property type="entry name" value="EAL domain-like"/>
    <property type="match status" value="1"/>
</dbReference>
<dbReference type="InterPro" id="IPR035965">
    <property type="entry name" value="PAS-like_dom_sf"/>
</dbReference>
<evidence type="ECO:0000259" key="4">
    <source>
        <dbReference type="PROSITE" id="PS50113"/>
    </source>
</evidence>
<dbReference type="SMART" id="SM00091">
    <property type="entry name" value="PAS"/>
    <property type="match status" value="7"/>
</dbReference>
<dbReference type="PROSITE" id="PS50883">
    <property type="entry name" value="EAL"/>
    <property type="match status" value="1"/>
</dbReference>
<dbReference type="FunFam" id="3.20.20.450:FF:000001">
    <property type="entry name" value="Cyclic di-GMP phosphodiesterase yahA"/>
    <property type="match status" value="1"/>
</dbReference>
<dbReference type="Pfam" id="PF00563">
    <property type="entry name" value="EAL"/>
    <property type="match status" value="1"/>
</dbReference>
<feature type="chain" id="PRO_5002858563" evidence="2">
    <location>
        <begin position="29"/>
        <end position="1471"/>
    </location>
</feature>
<dbReference type="FunFam" id="3.30.70.270:FF:000001">
    <property type="entry name" value="Diguanylate cyclase domain protein"/>
    <property type="match status" value="1"/>
</dbReference>
<dbReference type="NCBIfam" id="TIGR00229">
    <property type="entry name" value="sensory_box"/>
    <property type="match status" value="7"/>
</dbReference>
<dbReference type="CDD" id="cd01948">
    <property type="entry name" value="EAL"/>
    <property type="match status" value="1"/>
</dbReference>
<dbReference type="InterPro" id="IPR001610">
    <property type="entry name" value="PAC"/>
</dbReference>
<dbReference type="Pfam" id="PF00990">
    <property type="entry name" value="GGDEF"/>
    <property type="match status" value="1"/>
</dbReference>
<feature type="domain" description="PAC" evidence="4">
    <location>
        <begin position="617"/>
        <end position="670"/>
    </location>
</feature>
<feature type="domain" description="PAS" evidence="3">
    <location>
        <begin position="671"/>
        <end position="743"/>
    </location>
</feature>
<reference evidence="8" key="1">
    <citation type="journal article" date="2011" name="MBio">
        <title>Novel metabolic attributes of the genus Cyanothece, comprising a group of unicellular nitrogen-fixing Cyanobacteria.</title>
        <authorList>
            <person name="Bandyopadhyay A."/>
            <person name="Elvitigala T."/>
            <person name="Welsh E."/>
            <person name="Stockel J."/>
            <person name="Liberton M."/>
            <person name="Min H."/>
            <person name="Sherman L.A."/>
            <person name="Pakrasi H.B."/>
        </authorList>
    </citation>
    <scope>NUCLEOTIDE SEQUENCE [LARGE SCALE GENOMIC DNA]</scope>
    <source>
        <strain evidence="8">PCC 7424</strain>
    </source>
</reference>
<dbReference type="RefSeq" id="WP_012598004.1">
    <property type="nucleotide sequence ID" value="NC_011729.1"/>
</dbReference>
<dbReference type="Pfam" id="PF00989">
    <property type="entry name" value="PAS"/>
    <property type="match status" value="1"/>
</dbReference>
<dbReference type="InterPro" id="IPR029787">
    <property type="entry name" value="Nucleotide_cyclase"/>
</dbReference>
<evidence type="ECO:0000259" key="5">
    <source>
        <dbReference type="PROSITE" id="PS50883"/>
    </source>
</evidence>
<dbReference type="SMART" id="SM00267">
    <property type="entry name" value="GGDEF"/>
    <property type="match status" value="1"/>
</dbReference>
<dbReference type="SUPFAM" id="SSF55785">
    <property type="entry name" value="PYP-like sensor domain (PAS domain)"/>
    <property type="match status" value="7"/>
</dbReference>
<evidence type="ECO:0000313" key="7">
    <source>
        <dbReference type="EMBL" id="ACK69057.1"/>
    </source>
</evidence>
<evidence type="ECO:0000313" key="8">
    <source>
        <dbReference type="Proteomes" id="UP000002384"/>
    </source>
</evidence>
<evidence type="ECO:0000259" key="3">
    <source>
        <dbReference type="PROSITE" id="PS50112"/>
    </source>
</evidence>
<feature type="domain" description="PAC" evidence="4">
    <location>
        <begin position="483"/>
        <end position="540"/>
    </location>
</feature>
<dbReference type="InterPro" id="IPR013655">
    <property type="entry name" value="PAS_fold_3"/>
</dbReference>
<dbReference type="InterPro" id="IPR035919">
    <property type="entry name" value="EAL_sf"/>
</dbReference>
<dbReference type="Pfam" id="PF08448">
    <property type="entry name" value="PAS_4"/>
    <property type="match status" value="1"/>
</dbReference>
<dbReference type="CDD" id="cd01949">
    <property type="entry name" value="GGDEF"/>
    <property type="match status" value="1"/>
</dbReference>
<evidence type="ECO:0000256" key="1">
    <source>
        <dbReference type="SAM" id="Coils"/>
    </source>
</evidence>
<dbReference type="Pfam" id="PF08447">
    <property type="entry name" value="PAS_3"/>
    <property type="match status" value="3"/>
</dbReference>
<dbReference type="SMART" id="SM00052">
    <property type="entry name" value="EAL"/>
    <property type="match status" value="1"/>
</dbReference>
<sequence>MKTIIKIVGIGFLSLFLAMVLVCSQAVAQPNLDLSFKDTEEPWPEMGGAIPARPDNFAIVADITGGIKPFLLTLEDKQLEGKRDEQLDLIGGIINGALLTMMIVVTVGRQLYLGQLNILKKIKQALKKSRSRYRAIVEEQTELICRFRPDGTLTFVNEAYYRYFEKTPEYLLEKIFLPLIPFPDQQQVLDNLKSLNQQKRVITHEHRVIISSGEMRWHQWTNRAIVDRQGKIIEFQAVGRDITELKQIETALRELNEELEQRVEQRTLQLEAQIQERQAVEKALMESEAKYERLVERLPAVIYQFSPTKGKLYCSSYVKSILGYSTDEIDLPWLWINSIHPEDLPKVKEMIQEFVQGKNFEIEYRVKDAQGQWHWILDRSIGRQAADQEMMIEGVAIDITETKKTQMALQQAHQCLTFHVDNSPLGVIEWDNDYRVKRWSSQAEKIFGWKEEEVVGKGWQEWQFVYEEDLDLIVAKVSEIIKKETSRHFVTNRNYTKTGEIIDCKWYNSVQYDQSGEILSILSLVLDVSEQKRAEAALQVSQERLQLALEGSGDSIWEWNLQTGEIYCDQSWWQKLGYEPDHETMSYEWWRSQVAPEFLPIHEASLQDYLAGKTEYLTLEYKIQSSSGDWVWMSARGKSVANDEEGNPLKIVGTHRDITESKEIEEELKQQGELLQTIVDYIPVMLAYIDPNYNFLWVNEEFERILGWSLEEIKNLNILAQLYPDPDERQYVMNYIQSAEEKWEDFKTRLRNGTTIDTSWANVKLSNGAIIGIGQDITVRKHIEEALRESEQKYRLLFYANPNPLWVYDVKTLAFLEVNQAAIEHYGYSREEFLGMTLRDIRPSEDVKILETYIANINPSFNRSGYWQHRKSNGEIIDVEITSHGIEFAGRQARLVLVNDITEQLKAQQKLQESENRFRRAVIDAPLPILIHAEDGEIIQVNHAWTELTGYTHEDIPTIADWTEKAYGERKEIVRSVIDELYKIDGKVEEGEFTITIKTGETRIWNFSSAPLGRLADNRRLIMSMALDITERKQAEEQLRHAAVHDQLTGLPNRILLLDRIEQAIKRTQQEEKYLFALLFIDLDRFKVVNDSLGHWVGDQLLGAIADKLKACVRPMDTVARFGGDEFVILLENLTSRTEATKMAQQITDELRSSFCLQGQDFFISVSIGITFPSSYEESASELLRNADIAMYRAKEKGRARYTIFDSKMHIQATRLLELETNLRLALEREELIVHYQPIVSLTTGKLLGFEALVRWEHPKKGLISPGEFIPIAEETGLIIPLGEWVLLESCRQMKAWQKEFSGLDKIRVSVNLSGKQLEYPHLINCLESILKQTGLEGKNLKLEITESMLMNNKEVVSDLLLQIKGKNIQISIDDFGTGYSSLSYLHYLPVDTLKIDRSFVNRMTQLGENFEIVEAIINLAHHLQMDVVAEGVETEQHIKQLKQLGCESGQGYFFSKPLDSQKVTSWFEKL</sequence>
<dbReference type="STRING" id="65393.PCC7424_0596"/>
<dbReference type="InterPro" id="IPR000160">
    <property type="entry name" value="GGDEF_dom"/>
</dbReference>
<feature type="domain" description="PAS" evidence="3">
    <location>
        <begin position="420"/>
        <end position="484"/>
    </location>
</feature>
<dbReference type="EMBL" id="CP001291">
    <property type="protein sequence ID" value="ACK69057.1"/>
    <property type="molecule type" value="Genomic_DNA"/>
</dbReference>
<dbReference type="InterPro" id="IPR043128">
    <property type="entry name" value="Rev_trsase/Diguanyl_cyclase"/>
</dbReference>
<feature type="domain" description="PAS" evidence="3">
    <location>
        <begin position="914"/>
        <end position="956"/>
    </location>
</feature>
<feature type="domain" description="GGDEF" evidence="6">
    <location>
        <begin position="1074"/>
        <end position="1207"/>
    </location>
</feature>
<feature type="domain" description="PAS" evidence="3">
    <location>
        <begin position="287"/>
        <end position="358"/>
    </location>
</feature>
<feature type="domain" description="PAC" evidence="4">
    <location>
        <begin position="989"/>
        <end position="1041"/>
    </location>
</feature>
<dbReference type="SMART" id="SM00086">
    <property type="entry name" value="PAC"/>
    <property type="match status" value="6"/>
</dbReference>
<accession>B7KEN2</accession>